<evidence type="ECO:0000313" key="5">
    <source>
        <dbReference type="EMBL" id="KAJ6687608.1"/>
    </source>
</evidence>
<dbReference type="Pfam" id="PF04821">
    <property type="entry name" value="TIMELESS"/>
    <property type="match status" value="1"/>
</dbReference>
<evidence type="ECO:0000256" key="2">
    <source>
        <dbReference type="ARBA" id="ARBA00023242"/>
    </source>
</evidence>
<organism evidence="5 6">
    <name type="scientific">Salix koriyanagi</name>
    <dbReference type="NCBI Taxonomy" id="2511006"/>
    <lineage>
        <taxon>Eukaryota</taxon>
        <taxon>Viridiplantae</taxon>
        <taxon>Streptophyta</taxon>
        <taxon>Embryophyta</taxon>
        <taxon>Tracheophyta</taxon>
        <taxon>Spermatophyta</taxon>
        <taxon>Magnoliopsida</taxon>
        <taxon>eudicotyledons</taxon>
        <taxon>Gunneridae</taxon>
        <taxon>Pentapetalae</taxon>
        <taxon>rosids</taxon>
        <taxon>fabids</taxon>
        <taxon>Malpighiales</taxon>
        <taxon>Salicaceae</taxon>
        <taxon>Saliceae</taxon>
        <taxon>Salix</taxon>
    </lineage>
</organism>
<evidence type="ECO:0000259" key="4">
    <source>
        <dbReference type="Pfam" id="PF04821"/>
    </source>
</evidence>
<evidence type="ECO:0000256" key="1">
    <source>
        <dbReference type="ARBA" id="ARBA00004123"/>
    </source>
</evidence>
<evidence type="ECO:0000256" key="3">
    <source>
        <dbReference type="ARBA" id="ARBA00023306"/>
    </source>
</evidence>
<accession>A0A9Q0PG28</accession>
<protein>
    <submittedName>
        <fullName evidence="5">PROTEIN TIMELESS-like protein</fullName>
    </submittedName>
</protein>
<dbReference type="AlphaFoldDB" id="A0A9Q0PG28"/>
<dbReference type="EMBL" id="JAPFFM010000019">
    <property type="protein sequence ID" value="KAJ6687608.1"/>
    <property type="molecule type" value="Genomic_DNA"/>
</dbReference>
<keyword evidence="2" id="KW-0539">Nucleus</keyword>
<reference evidence="5" key="2">
    <citation type="journal article" date="2023" name="Int. J. Mol. Sci.">
        <title>De Novo Assembly and Annotation of 11 Diverse Shrub Willow (Salix) Genomes Reveals Novel Gene Organization in Sex-Linked Regions.</title>
        <authorList>
            <person name="Hyden B."/>
            <person name="Feng K."/>
            <person name="Yates T.B."/>
            <person name="Jawdy S."/>
            <person name="Cereghino C."/>
            <person name="Smart L.B."/>
            <person name="Muchero W."/>
        </authorList>
    </citation>
    <scope>NUCLEOTIDE SEQUENCE</scope>
    <source>
        <tissue evidence="5">Shoot tip</tissue>
    </source>
</reference>
<dbReference type="InterPro" id="IPR006906">
    <property type="entry name" value="Timeless_N"/>
</dbReference>
<reference evidence="5" key="1">
    <citation type="submission" date="2022-11" db="EMBL/GenBank/DDBJ databases">
        <authorList>
            <person name="Hyden B.L."/>
            <person name="Feng K."/>
            <person name="Yates T."/>
            <person name="Jawdy S."/>
            <person name="Smart L.B."/>
            <person name="Muchero W."/>
        </authorList>
    </citation>
    <scope>NUCLEOTIDE SEQUENCE</scope>
    <source>
        <tissue evidence="5">Shoot tip</tissue>
    </source>
</reference>
<dbReference type="PANTHER" id="PTHR22940:SF4">
    <property type="entry name" value="PROTEIN TIMELESS HOMOLOG"/>
    <property type="match status" value="1"/>
</dbReference>
<feature type="domain" description="Timeless N-terminal" evidence="4">
    <location>
        <begin position="27"/>
        <end position="196"/>
    </location>
</feature>
<dbReference type="GO" id="GO:0043111">
    <property type="term" value="P:replication fork arrest"/>
    <property type="evidence" value="ECO:0007669"/>
    <property type="project" value="TreeGrafter"/>
</dbReference>
<dbReference type="GO" id="GO:0006281">
    <property type="term" value="P:DNA repair"/>
    <property type="evidence" value="ECO:0007669"/>
    <property type="project" value="TreeGrafter"/>
</dbReference>
<evidence type="ECO:0000313" key="6">
    <source>
        <dbReference type="Proteomes" id="UP001151752"/>
    </source>
</evidence>
<sequence>MEMQGLAGICVGLGTPEEDDNGNRIGYNKGANCSDNLKDLLRFLRRDDPQTRGVFKQVCKWNTVGKDLIPIIQYCQDDRNLVLNAVKVLVFLTMPIEPSSSDIWLQVEYLWGLKAAITLSDTIPVVVSLLEGPLENLDREAFTEDDWKLVQLVLTLFRNVLAIHDFSMLQKVGESASQFLSLRDRFLELLFHENKFFHYIFLGQEPELIVNARLKDFKVCGSSTSLDILKSIMKEEKQKKMKLSRQRNVVRHSQFSGTFTRLAMDGSKTVCKGNPSSASQILLKPHKAQKGGYNDLMESIREDIEKEHHAIQNSDIVVFFQVAQFVTSFQYHNQIWKKDNSQAFSDEYADDTSFKGGICGPIAASMNESMFLLVISRWQNAFEGLKVTHDYKFLSAAGALMRIMIRMLDLVLKLLPGDSKEPLTARILLYKLFYDQTDQGMTQFLLSLIKSFDTHKQTKRFSSYAKKPKINLWFIFWFF</sequence>
<keyword evidence="6" id="KW-1185">Reference proteome</keyword>
<gene>
    <name evidence="5" type="ORF">OIU74_016326</name>
</gene>
<keyword evidence="3" id="KW-0131">Cell cycle</keyword>
<dbReference type="GO" id="GO:0031298">
    <property type="term" value="C:replication fork protection complex"/>
    <property type="evidence" value="ECO:0007669"/>
    <property type="project" value="TreeGrafter"/>
</dbReference>
<dbReference type="Proteomes" id="UP001151752">
    <property type="component" value="Chromosome 15W"/>
</dbReference>
<comment type="subcellular location">
    <subcellularLocation>
        <location evidence="1">Nucleus</location>
    </subcellularLocation>
</comment>
<name>A0A9Q0PG28_9ROSI</name>
<comment type="caution">
    <text evidence="5">The sequence shown here is derived from an EMBL/GenBank/DDBJ whole genome shotgun (WGS) entry which is preliminary data.</text>
</comment>
<dbReference type="GO" id="GO:0003677">
    <property type="term" value="F:DNA binding"/>
    <property type="evidence" value="ECO:0007669"/>
    <property type="project" value="TreeGrafter"/>
</dbReference>
<dbReference type="InterPro" id="IPR044998">
    <property type="entry name" value="Timeless"/>
</dbReference>
<proteinExistence type="predicted"/>
<dbReference type="PANTHER" id="PTHR22940">
    <property type="entry name" value="TIMEOUT/TIMELESS-2"/>
    <property type="match status" value="1"/>
</dbReference>
<dbReference type="GO" id="GO:0000076">
    <property type="term" value="P:DNA replication checkpoint signaling"/>
    <property type="evidence" value="ECO:0007669"/>
    <property type="project" value="TreeGrafter"/>
</dbReference>